<evidence type="ECO:0000313" key="2">
    <source>
        <dbReference type="Proteomes" id="UP000011864"/>
    </source>
</evidence>
<name>M4RII0_9ALTE</name>
<keyword evidence="2" id="KW-1185">Reference proteome</keyword>
<accession>M4RII0</accession>
<dbReference type="Proteomes" id="UP000011864">
    <property type="component" value="Chromosome"/>
</dbReference>
<protein>
    <submittedName>
        <fullName evidence="1">Transposase</fullName>
    </submittedName>
</protein>
<evidence type="ECO:0000313" key="1">
    <source>
        <dbReference type="EMBL" id="AGH42388.1"/>
    </source>
</evidence>
<organism evidence="1 2">
    <name type="scientific">Paraglaciecola psychrophila 170</name>
    <dbReference type="NCBI Taxonomy" id="1129794"/>
    <lineage>
        <taxon>Bacteria</taxon>
        <taxon>Pseudomonadati</taxon>
        <taxon>Pseudomonadota</taxon>
        <taxon>Gammaproteobacteria</taxon>
        <taxon>Alteromonadales</taxon>
        <taxon>Alteromonadaceae</taxon>
        <taxon>Paraglaciecola</taxon>
    </lineage>
</organism>
<reference evidence="1 2" key="1">
    <citation type="journal article" date="2013" name="Genome Announc.">
        <title>Complete Genome Sequence of Glaciecola psychrophila Strain 170T.</title>
        <authorList>
            <person name="Yin J."/>
            <person name="Chen J."/>
            <person name="Liu G."/>
            <person name="Yu Y."/>
            <person name="Song L."/>
            <person name="Wang X."/>
            <person name="Qu X."/>
        </authorList>
    </citation>
    <scope>NUCLEOTIDE SEQUENCE [LARGE SCALE GENOMIC DNA]</scope>
    <source>
        <strain evidence="1 2">170</strain>
    </source>
</reference>
<dbReference type="AlphaFoldDB" id="M4RII0"/>
<dbReference type="STRING" id="1129794.C427_0278"/>
<dbReference type="eggNOG" id="COG3039">
    <property type="taxonomic scope" value="Bacteria"/>
</dbReference>
<sequence length="57" mass="6352">MCAYFTSLKGKPSGHEFIDSTSIKVCHNIEYLDIKPSTVSLNEVKVLWVGFMVLSST</sequence>
<gene>
    <name evidence="1" type="ORF">C427_0278</name>
</gene>
<dbReference type="EMBL" id="CP003837">
    <property type="protein sequence ID" value="AGH42388.1"/>
    <property type="molecule type" value="Genomic_DNA"/>
</dbReference>
<dbReference type="KEGG" id="gps:C427_0278"/>
<dbReference type="HOGENOM" id="CLU_2992580_0_0_6"/>
<proteinExistence type="predicted"/>